<dbReference type="InterPro" id="IPR023393">
    <property type="entry name" value="START-like_dom_sf"/>
</dbReference>
<reference evidence="1 2" key="1">
    <citation type="submission" date="2019-07" db="EMBL/GenBank/DDBJ databases">
        <title>Rhodococcus cavernicolus sp. nov., isolated from a cave.</title>
        <authorList>
            <person name="Lee S.D."/>
        </authorList>
    </citation>
    <scope>NUCLEOTIDE SEQUENCE [LARGE SCALE GENOMIC DNA]</scope>
    <source>
        <strain evidence="1 2">C1-24</strain>
    </source>
</reference>
<evidence type="ECO:0000313" key="2">
    <source>
        <dbReference type="Proteomes" id="UP000322244"/>
    </source>
</evidence>
<dbReference type="Proteomes" id="UP000322244">
    <property type="component" value="Unassembled WGS sequence"/>
</dbReference>
<accession>A0A5A7S9F9</accession>
<protein>
    <submittedName>
        <fullName evidence="1">SRPBCC family protein</fullName>
    </submittedName>
</protein>
<dbReference type="Gene3D" id="3.30.530.20">
    <property type="match status" value="1"/>
</dbReference>
<organism evidence="1 2">
    <name type="scientific">Antrihabitans cavernicola</name>
    <dbReference type="NCBI Taxonomy" id="2495913"/>
    <lineage>
        <taxon>Bacteria</taxon>
        <taxon>Bacillati</taxon>
        <taxon>Actinomycetota</taxon>
        <taxon>Actinomycetes</taxon>
        <taxon>Mycobacteriales</taxon>
        <taxon>Nocardiaceae</taxon>
        <taxon>Antrihabitans</taxon>
    </lineage>
</organism>
<evidence type="ECO:0000313" key="1">
    <source>
        <dbReference type="EMBL" id="KAA0021175.1"/>
    </source>
</evidence>
<name>A0A5A7S9F9_9NOCA</name>
<sequence>MAKLNLSVDVPMTPESAWEHVSNLNELGDWLSLHEGWRSEIPADLGVGTQVVGVAVVKGLRNRVTWTVRKSEPPNKIALTGDGKGGTKLGLQMTLSPKGSGSTFAIEVELGGRPLFGPIGSGVARSVKGDVEKSLAKFVELYS</sequence>
<comment type="caution">
    <text evidence="1">The sequence shown here is derived from an EMBL/GenBank/DDBJ whole genome shotgun (WGS) entry which is preliminary data.</text>
</comment>
<dbReference type="InterPro" id="IPR019587">
    <property type="entry name" value="Polyketide_cyclase/dehydratase"/>
</dbReference>
<dbReference type="CDD" id="cd07812">
    <property type="entry name" value="SRPBCC"/>
    <property type="match status" value="1"/>
</dbReference>
<dbReference type="OrthoDB" id="3681637at2"/>
<dbReference type="SUPFAM" id="SSF55961">
    <property type="entry name" value="Bet v1-like"/>
    <property type="match status" value="1"/>
</dbReference>
<dbReference type="RefSeq" id="WP_149432008.1">
    <property type="nucleotide sequence ID" value="NZ_VLNY01000011.1"/>
</dbReference>
<proteinExistence type="predicted"/>
<dbReference type="AlphaFoldDB" id="A0A5A7S9F9"/>
<dbReference type="Pfam" id="PF10604">
    <property type="entry name" value="Polyketide_cyc2"/>
    <property type="match status" value="1"/>
</dbReference>
<gene>
    <name evidence="1" type="ORF">FOY51_19875</name>
</gene>
<keyword evidence="2" id="KW-1185">Reference proteome</keyword>
<dbReference type="EMBL" id="VLNY01000011">
    <property type="protein sequence ID" value="KAA0021175.1"/>
    <property type="molecule type" value="Genomic_DNA"/>
</dbReference>